<evidence type="ECO:0000256" key="1">
    <source>
        <dbReference type="SAM" id="MobiDB-lite"/>
    </source>
</evidence>
<comment type="caution">
    <text evidence="3">The sequence shown here is derived from an EMBL/GenBank/DDBJ whole genome shotgun (WGS) entry which is preliminary data.</text>
</comment>
<feature type="region of interest" description="Disordered" evidence="1">
    <location>
        <begin position="312"/>
        <end position="332"/>
    </location>
</feature>
<evidence type="ECO:0000256" key="2">
    <source>
        <dbReference type="SAM" id="SignalP"/>
    </source>
</evidence>
<dbReference type="InterPro" id="IPR046521">
    <property type="entry name" value="DUF6698"/>
</dbReference>
<name>A0A9P5UAI0_9AGAR</name>
<dbReference type="Proteomes" id="UP000772434">
    <property type="component" value="Unassembled WGS sequence"/>
</dbReference>
<evidence type="ECO:0000313" key="4">
    <source>
        <dbReference type="Proteomes" id="UP000772434"/>
    </source>
</evidence>
<accession>A0A9P5UAI0</accession>
<proteinExistence type="predicted"/>
<keyword evidence="4" id="KW-1185">Reference proteome</keyword>
<dbReference type="Pfam" id="PF20414">
    <property type="entry name" value="DUF6698"/>
    <property type="match status" value="1"/>
</dbReference>
<dbReference type="EMBL" id="JADNRY010000027">
    <property type="protein sequence ID" value="KAF9072034.1"/>
    <property type="molecule type" value="Genomic_DNA"/>
</dbReference>
<dbReference type="AlphaFoldDB" id="A0A9P5UAI0"/>
<protein>
    <submittedName>
        <fullName evidence="3">Uncharacterized protein</fullName>
    </submittedName>
</protein>
<keyword evidence="2" id="KW-0732">Signal</keyword>
<feature type="region of interest" description="Disordered" evidence="1">
    <location>
        <begin position="353"/>
        <end position="390"/>
    </location>
</feature>
<feature type="chain" id="PRO_5040250911" evidence="2">
    <location>
        <begin position="23"/>
        <end position="390"/>
    </location>
</feature>
<organism evidence="3 4">
    <name type="scientific">Rhodocollybia butyracea</name>
    <dbReference type="NCBI Taxonomy" id="206335"/>
    <lineage>
        <taxon>Eukaryota</taxon>
        <taxon>Fungi</taxon>
        <taxon>Dikarya</taxon>
        <taxon>Basidiomycota</taxon>
        <taxon>Agaricomycotina</taxon>
        <taxon>Agaricomycetes</taxon>
        <taxon>Agaricomycetidae</taxon>
        <taxon>Agaricales</taxon>
        <taxon>Marasmiineae</taxon>
        <taxon>Omphalotaceae</taxon>
        <taxon>Rhodocollybia</taxon>
    </lineage>
</organism>
<feature type="compositionally biased region" description="Polar residues" evidence="1">
    <location>
        <begin position="321"/>
        <end position="330"/>
    </location>
</feature>
<sequence>MTRLQLIYFCFYFCFWHLQVMSALLGSPQAACLVDKLAQYKTAAGFIYRSLNIFTNVALLFEHGLCSDGFNTNKINLFLDSSDDEGNGVEPEDDLGDLPIDEEYVKAYNVFLNLAPGLRDTMNRFMKDPKGLAKFITLMNHVAKADHGTDIARFKDCIHEYVLDNPNSDTLFPPLPDNSSKSNHGFYHEKLAVFIVPWAHYPAFKEDPKGFCTGIINKESDIKINNSSGIPMLMYDLELYNPQDCNTGWGKSKLLIRGLKHFLGSPKSVFCQPGSAKGSAPLHKIYNICSLTPSIIAYVAFLEYLNNNALPKANADEDNNNPDTNDGATNNEEHDLHDARKACEMQCKKEAAETVAAEKEATEKEGMEDGRAEKETDPCLKDFVPESPEA</sequence>
<feature type="compositionally biased region" description="Basic and acidic residues" evidence="1">
    <location>
        <begin position="353"/>
        <end position="384"/>
    </location>
</feature>
<dbReference type="OrthoDB" id="3220614at2759"/>
<gene>
    <name evidence="3" type="ORF">BDP27DRAFT_1361284</name>
</gene>
<feature type="signal peptide" evidence="2">
    <location>
        <begin position="1"/>
        <end position="22"/>
    </location>
</feature>
<evidence type="ECO:0000313" key="3">
    <source>
        <dbReference type="EMBL" id="KAF9072034.1"/>
    </source>
</evidence>
<reference evidence="3" key="1">
    <citation type="submission" date="2020-11" db="EMBL/GenBank/DDBJ databases">
        <authorList>
            <consortium name="DOE Joint Genome Institute"/>
            <person name="Ahrendt S."/>
            <person name="Riley R."/>
            <person name="Andreopoulos W."/>
            <person name="Labutti K."/>
            <person name="Pangilinan J."/>
            <person name="Ruiz-Duenas F.J."/>
            <person name="Barrasa J.M."/>
            <person name="Sanchez-Garcia M."/>
            <person name="Camarero S."/>
            <person name="Miyauchi S."/>
            <person name="Serrano A."/>
            <person name="Linde D."/>
            <person name="Babiker R."/>
            <person name="Drula E."/>
            <person name="Ayuso-Fernandez I."/>
            <person name="Pacheco R."/>
            <person name="Padilla G."/>
            <person name="Ferreira P."/>
            <person name="Barriuso J."/>
            <person name="Kellner H."/>
            <person name="Castanera R."/>
            <person name="Alfaro M."/>
            <person name="Ramirez L."/>
            <person name="Pisabarro A.G."/>
            <person name="Kuo A."/>
            <person name="Tritt A."/>
            <person name="Lipzen A."/>
            <person name="He G."/>
            <person name="Yan M."/>
            <person name="Ng V."/>
            <person name="Cullen D."/>
            <person name="Martin F."/>
            <person name="Rosso M.-N."/>
            <person name="Henrissat B."/>
            <person name="Hibbett D."/>
            <person name="Martinez A.T."/>
            <person name="Grigoriev I.V."/>
        </authorList>
    </citation>
    <scope>NUCLEOTIDE SEQUENCE</scope>
    <source>
        <strain evidence="3">AH 40177</strain>
    </source>
</reference>